<evidence type="ECO:0000256" key="9">
    <source>
        <dbReference type="ARBA" id="ARBA00022805"/>
    </source>
</evidence>
<keyword evidence="4" id="KW-0934">Plastid</keyword>
<dbReference type="AlphaFoldDB" id="A0AAV8RBX7"/>
<keyword evidence="3" id="KW-0150">Chloroplast</keyword>
<keyword evidence="9" id="KW-1002">Plastid outer membrane</keyword>
<keyword evidence="5" id="KW-0812">Transmembrane</keyword>
<dbReference type="InterPro" id="IPR005690">
    <property type="entry name" value="Toc86_159"/>
</dbReference>
<dbReference type="InterPro" id="IPR006703">
    <property type="entry name" value="G_AIG1"/>
</dbReference>
<name>A0AAV8RBX7_ENSVE</name>
<dbReference type="InterPro" id="IPR024283">
    <property type="entry name" value="TOC159_MAD"/>
</dbReference>
<dbReference type="GO" id="GO:0046872">
    <property type="term" value="F:metal ion binding"/>
    <property type="evidence" value="ECO:0007669"/>
    <property type="project" value="UniProtKB-KW"/>
</dbReference>
<comment type="cofactor">
    <cofactor evidence="1">
        <name>Mg(2+)</name>
        <dbReference type="ChEBI" id="CHEBI:18420"/>
    </cofactor>
</comment>
<keyword evidence="13" id="KW-0342">GTP-binding</keyword>
<evidence type="ECO:0000256" key="10">
    <source>
        <dbReference type="ARBA" id="ARBA00022842"/>
    </source>
</evidence>
<gene>
    <name evidence="19" type="ORF">OPV22_007820</name>
</gene>
<dbReference type="GO" id="GO:0045036">
    <property type="term" value="P:protein targeting to chloroplast"/>
    <property type="evidence" value="ECO:0007669"/>
    <property type="project" value="InterPro"/>
</dbReference>
<dbReference type="FunFam" id="3.40.50.300:FF:000413">
    <property type="entry name" value="Translocase of chloroplast 120, chloroplastic"/>
    <property type="match status" value="1"/>
</dbReference>
<dbReference type="InterPro" id="IPR045058">
    <property type="entry name" value="GIMA/IAN/Toc"/>
</dbReference>
<dbReference type="GO" id="GO:0015031">
    <property type="term" value="P:protein transport"/>
    <property type="evidence" value="ECO:0007669"/>
    <property type="project" value="UniProtKB-KW"/>
</dbReference>
<keyword evidence="2" id="KW-0813">Transport</keyword>
<evidence type="ECO:0000256" key="5">
    <source>
        <dbReference type="ARBA" id="ARBA00022692"/>
    </source>
</evidence>
<comment type="similarity">
    <text evidence="16">Belongs to the TRAFAC class TrmE-Era-EngA-EngB-Septin-like GTPase superfamily. AIG1/Toc34/Toc159-like paraseptin GTPase family. TOC159 subfamily.</text>
</comment>
<evidence type="ECO:0000256" key="12">
    <source>
        <dbReference type="ARBA" id="ARBA00022989"/>
    </source>
</evidence>
<keyword evidence="6" id="KW-0479">Metal-binding</keyword>
<keyword evidence="11" id="KW-0653">Protein transport</keyword>
<dbReference type="NCBIfam" id="TIGR00993">
    <property type="entry name" value="3a0901s04IAP86"/>
    <property type="match status" value="1"/>
</dbReference>
<dbReference type="InterPro" id="IPR027417">
    <property type="entry name" value="P-loop_NTPase"/>
</dbReference>
<dbReference type="GO" id="GO:0003924">
    <property type="term" value="F:GTPase activity"/>
    <property type="evidence" value="ECO:0007669"/>
    <property type="project" value="InterPro"/>
</dbReference>
<sequence length="932" mass="104342">MFRYIRYVTGTGGIRNFGGFLRRNSLGGQERSESKPPPSRLSSPPIRLSLHTALPLASRIVEERRRRTLLSPVASAAAVTVLFRRTGRADSISPRIGTALSSVSNRFPPFCRFVVGDIRRLGGNRVKGKRISDLVNFPSKSKLAVWMMNFRKWVSCQLISNKLLSARPFQLSDEDSTSEEHVHPEDTASVGTVSVSDSQSNDTQRTEVPTSPHLITAMSSHLGHRKSDPLTKVEELQIKFLRLIHRIGLTPENLVVSQVLYRVQLASLIRAGESDVKRPVLKVNTARGIAVELESTGRSNLDLSLRILVLGKTGVGKSSTINSIFEQPMVETNAFHPSTDRIHEVVGTIKGIRVTVIDTPGLSASYGNTRHNRRLMLSIKRFIRKSPPDVVLYFERLDAINRGYSDQPLLKLINDVFGSSIWFNTILVMTHSSSHPPEGSDGYSVAYDAFVHQCTTTVRHYIRQTVSNAQFETPVILVENHPMCRTNNKGEKVLPNGQVWLSQFLLLCAATKVLADANVLLKFQESFQLIPKNSRLPSLPHLLSSILRPRSLPNGKSFGDQDYVYELLDNDNGEDDYDQLPPIRILTRTQFKTLSKAQRNAYLDELDYRETLYLKKQWKEELRRQRERMPHQDDTYVRNDNYENSDSQEVSEVSDMAIPVSFESDNPAYRYRSLLGNDQWLVRPVLDPQGWDHDVGFDGINLESSLDIRKNFQASVVGQMRKDKEDFNIQSECTVRYSDPKRHSLLAEVDIQTAAKDLVCTVHGDAKFCNFKCNTTGGGISVTKYGNMYFVGAKLEDSISIGRRAKLTLNTGQIRGCGQVAAGGSIEATLRGKDYPIRDDKVTLATTVLSYDKEMVLGGSIQTDFRAGRTVKMSVNANLNSRRLGQISIKTSTSEHIEIALIAIFSLVNALVQRKGTEALVDDKKESTSIDL</sequence>
<keyword evidence="12" id="KW-1133">Transmembrane helix</keyword>
<dbReference type="EMBL" id="JAQQAF010000003">
    <property type="protein sequence ID" value="KAJ8497268.1"/>
    <property type="molecule type" value="Genomic_DNA"/>
</dbReference>
<dbReference type="Gene3D" id="3.40.50.300">
    <property type="entry name" value="P-loop containing nucleotide triphosphate hydrolases"/>
    <property type="match status" value="1"/>
</dbReference>
<keyword evidence="20" id="KW-1185">Reference proteome</keyword>
<evidence type="ECO:0000256" key="1">
    <source>
        <dbReference type="ARBA" id="ARBA00001946"/>
    </source>
</evidence>
<proteinExistence type="inferred from homology"/>
<evidence type="ECO:0000256" key="2">
    <source>
        <dbReference type="ARBA" id="ARBA00022448"/>
    </source>
</evidence>
<dbReference type="SUPFAM" id="SSF52540">
    <property type="entry name" value="P-loop containing nucleoside triphosphate hydrolases"/>
    <property type="match status" value="1"/>
</dbReference>
<evidence type="ECO:0000259" key="18">
    <source>
        <dbReference type="PROSITE" id="PS51720"/>
    </source>
</evidence>
<keyword evidence="14" id="KW-0472">Membrane</keyword>
<dbReference type="Pfam" id="PF11886">
    <property type="entry name" value="TOC159_MAD"/>
    <property type="match status" value="1"/>
</dbReference>
<evidence type="ECO:0000256" key="7">
    <source>
        <dbReference type="ARBA" id="ARBA00022741"/>
    </source>
</evidence>
<evidence type="ECO:0000313" key="19">
    <source>
        <dbReference type="EMBL" id="KAJ8497268.1"/>
    </source>
</evidence>
<accession>A0AAV8RBX7</accession>
<evidence type="ECO:0000256" key="16">
    <source>
        <dbReference type="ARBA" id="ARBA00023775"/>
    </source>
</evidence>
<protein>
    <recommendedName>
        <fullName evidence="18">AIG1-type G domain-containing protein</fullName>
    </recommendedName>
</protein>
<comment type="caution">
    <text evidence="19">The sequence shown here is derived from an EMBL/GenBank/DDBJ whole genome shotgun (WGS) entry which is preliminary data.</text>
</comment>
<keyword evidence="8" id="KW-0378">Hydrolase</keyword>
<dbReference type="PANTHER" id="PTHR10903:SF68">
    <property type="entry name" value="TRANSLOCASE OF CHLOROPLAST 90, CHLOROPLASTIC"/>
    <property type="match status" value="1"/>
</dbReference>
<evidence type="ECO:0000256" key="4">
    <source>
        <dbReference type="ARBA" id="ARBA00022640"/>
    </source>
</evidence>
<dbReference type="PANTHER" id="PTHR10903">
    <property type="entry name" value="GTPASE, IMAP FAMILY MEMBER-RELATED"/>
    <property type="match status" value="1"/>
</dbReference>
<dbReference type="GO" id="GO:0005525">
    <property type="term" value="F:GTP binding"/>
    <property type="evidence" value="ECO:0007669"/>
    <property type="project" value="UniProtKB-KW"/>
</dbReference>
<dbReference type="PROSITE" id="PS51720">
    <property type="entry name" value="G_AIG1"/>
    <property type="match status" value="1"/>
</dbReference>
<dbReference type="GO" id="GO:0009707">
    <property type="term" value="C:chloroplast outer membrane"/>
    <property type="evidence" value="ECO:0007669"/>
    <property type="project" value="UniProtKB-SubCell"/>
</dbReference>
<evidence type="ECO:0000256" key="15">
    <source>
        <dbReference type="ARBA" id="ARBA00023766"/>
    </source>
</evidence>
<dbReference type="Pfam" id="PF04548">
    <property type="entry name" value="AIG1"/>
    <property type="match status" value="1"/>
</dbReference>
<evidence type="ECO:0000256" key="17">
    <source>
        <dbReference type="SAM" id="MobiDB-lite"/>
    </source>
</evidence>
<reference evidence="19 20" key="1">
    <citation type="submission" date="2022-12" db="EMBL/GenBank/DDBJ databases">
        <title>Chromosome-scale assembly of the Ensete ventricosum genome.</title>
        <authorList>
            <person name="Dussert Y."/>
            <person name="Stocks J."/>
            <person name="Wendawek A."/>
            <person name="Woldeyes F."/>
            <person name="Nichols R.A."/>
            <person name="Borrell J.S."/>
        </authorList>
    </citation>
    <scope>NUCLEOTIDE SEQUENCE [LARGE SCALE GENOMIC DNA]</scope>
    <source>
        <strain evidence="20">cv. Maze</strain>
        <tissue evidence="19">Seeds</tissue>
    </source>
</reference>
<dbReference type="Proteomes" id="UP001222027">
    <property type="component" value="Unassembled WGS sequence"/>
</dbReference>
<keyword evidence="10" id="KW-0460">Magnesium</keyword>
<keyword evidence="7" id="KW-0547">Nucleotide-binding</keyword>
<evidence type="ECO:0000256" key="13">
    <source>
        <dbReference type="ARBA" id="ARBA00023134"/>
    </source>
</evidence>
<evidence type="ECO:0000256" key="6">
    <source>
        <dbReference type="ARBA" id="ARBA00022723"/>
    </source>
</evidence>
<evidence type="ECO:0000256" key="8">
    <source>
        <dbReference type="ARBA" id="ARBA00022801"/>
    </source>
</evidence>
<evidence type="ECO:0000256" key="3">
    <source>
        <dbReference type="ARBA" id="ARBA00022528"/>
    </source>
</evidence>
<evidence type="ECO:0000313" key="20">
    <source>
        <dbReference type="Proteomes" id="UP001222027"/>
    </source>
</evidence>
<comment type="subcellular location">
    <subcellularLocation>
        <location evidence="15">Plastid</location>
        <location evidence="15">Chloroplast outer membrane</location>
        <topology evidence="15">Single-pass membrane protein</topology>
    </subcellularLocation>
</comment>
<evidence type="ECO:0000256" key="14">
    <source>
        <dbReference type="ARBA" id="ARBA00023136"/>
    </source>
</evidence>
<organism evidence="19 20">
    <name type="scientific">Ensete ventricosum</name>
    <name type="common">Abyssinian banana</name>
    <name type="synonym">Musa ensete</name>
    <dbReference type="NCBI Taxonomy" id="4639"/>
    <lineage>
        <taxon>Eukaryota</taxon>
        <taxon>Viridiplantae</taxon>
        <taxon>Streptophyta</taxon>
        <taxon>Embryophyta</taxon>
        <taxon>Tracheophyta</taxon>
        <taxon>Spermatophyta</taxon>
        <taxon>Magnoliopsida</taxon>
        <taxon>Liliopsida</taxon>
        <taxon>Zingiberales</taxon>
        <taxon>Musaceae</taxon>
        <taxon>Ensete</taxon>
    </lineage>
</organism>
<feature type="region of interest" description="Disordered" evidence="17">
    <location>
        <begin position="25"/>
        <end position="44"/>
    </location>
</feature>
<feature type="compositionally biased region" description="Polar residues" evidence="17">
    <location>
        <begin position="189"/>
        <end position="209"/>
    </location>
</feature>
<feature type="region of interest" description="Disordered" evidence="17">
    <location>
        <begin position="175"/>
        <end position="209"/>
    </location>
</feature>
<evidence type="ECO:0000256" key="11">
    <source>
        <dbReference type="ARBA" id="ARBA00022927"/>
    </source>
</evidence>
<feature type="domain" description="AIG1-type G" evidence="18">
    <location>
        <begin position="302"/>
        <end position="532"/>
    </location>
</feature>